<gene>
    <name evidence="2" type="ORF">IT779_34545</name>
</gene>
<accession>A0A931N745</accession>
<evidence type="ECO:0008006" key="4">
    <source>
        <dbReference type="Google" id="ProtNLM"/>
    </source>
</evidence>
<dbReference type="InterPro" id="IPR006311">
    <property type="entry name" value="TAT_signal"/>
</dbReference>
<organism evidence="2 3">
    <name type="scientific">Nocardia bovistercoris</name>
    <dbReference type="NCBI Taxonomy" id="2785916"/>
    <lineage>
        <taxon>Bacteria</taxon>
        <taxon>Bacillati</taxon>
        <taxon>Actinomycetota</taxon>
        <taxon>Actinomycetes</taxon>
        <taxon>Mycobacteriales</taxon>
        <taxon>Nocardiaceae</taxon>
        <taxon>Nocardia</taxon>
    </lineage>
</organism>
<comment type="caution">
    <text evidence="2">The sequence shown here is derived from an EMBL/GenBank/DDBJ whole genome shotgun (WGS) entry which is preliminary data.</text>
</comment>
<dbReference type="RefSeq" id="WP_196153685.1">
    <property type="nucleotide sequence ID" value="NZ_JADMLG010000024.1"/>
</dbReference>
<proteinExistence type="predicted"/>
<keyword evidence="3" id="KW-1185">Reference proteome</keyword>
<reference evidence="2" key="1">
    <citation type="submission" date="2020-11" db="EMBL/GenBank/DDBJ databases">
        <title>Nocardia NEAU-351.nov., a novel actinomycete isolated from the cow dung.</title>
        <authorList>
            <person name="Zhang X."/>
        </authorList>
    </citation>
    <scope>NUCLEOTIDE SEQUENCE</scope>
    <source>
        <strain evidence="2">NEAU-351</strain>
    </source>
</reference>
<dbReference type="PROSITE" id="PS51318">
    <property type="entry name" value="TAT"/>
    <property type="match status" value="1"/>
</dbReference>
<dbReference type="EMBL" id="JADMLG010000024">
    <property type="protein sequence ID" value="MBH0781402.1"/>
    <property type="molecule type" value="Genomic_DNA"/>
</dbReference>
<feature type="signal peptide" evidence="1">
    <location>
        <begin position="1"/>
        <end position="31"/>
    </location>
</feature>
<dbReference type="Proteomes" id="UP000655751">
    <property type="component" value="Unassembled WGS sequence"/>
</dbReference>
<evidence type="ECO:0000313" key="3">
    <source>
        <dbReference type="Proteomes" id="UP000655751"/>
    </source>
</evidence>
<keyword evidence="1" id="KW-0732">Signal</keyword>
<name>A0A931N745_9NOCA</name>
<protein>
    <recommendedName>
        <fullName evidence="4">Secreted protein</fullName>
    </recommendedName>
</protein>
<sequence>MATTVRRLVIRSGVAVAVAAGSLLVFGPQAAADAPCPDGTARIFFNNSTNICQGAGTATYSSPWASRVCTTSGTKVVIDTTGKRRVNKRHIELDGGGYCTQLELNGQENATIQVSPA</sequence>
<evidence type="ECO:0000256" key="1">
    <source>
        <dbReference type="SAM" id="SignalP"/>
    </source>
</evidence>
<dbReference type="AlphaFoldDB" id="A0A931N745"/>
<evidence type="ECO:0000313" key="2">
    <source>
        <dbReference type="EMBL" id="MBH0781402.1"/>
    </source>
</evidence>
<feature type="chain" id="PRO_5039607760" description="Secreted protein" evidence="1">
    <location>
        <begin position="32"/>
        <end position="117"/>
    </location>
</feature>